<name>A0A9D1JFI7_9FIRM</name>
<comment type="caution">
    <text evidence="2">The sequence shown here is derived from an EMBL/GenBank/DDBJ whole genome shotgun (WGS) entry which is preliminary data.</text>
</comment>
<dbReference type="PANTHER" id="PTHR39161:SF1">
    <property type="entry name" value="ADAPTER PROTEIN MECA 1"/>
    <property type="match status" value="1"/>
</dbReference>
<dbReference type="AlphaFoldDB" id="A0A9D1JFI7"/>
<sequence>MKIEKINDHQIRCTLTSADLANREIKLSELAYGTEKAKTLFHDMMQQAQYECGFEAENFPLMIEAIPVTPDSIVLIITKVEDPEELDTRFSKFSPSREEDTRESTTPQFSGADDILDIFQKLVDSKLKAHASSKKQQAQSEEAAAQVSVSLIQIFRFSSLDSAICAARGLNSSFDGENSLYKDPAKGTYHLVLHQSGYSPEEFNRICNVLSEYGTGKTYTAASEAYLKEHGEVIIRDQALQMLSQL</sequence>
<proteinExistence type="inferred from homology"/>
<evidence type="ECO:0000256" key="1">
    <source>
        <dbReference type="ARBA" id="ARBA00005397"/>
    </source>
</evidence>
<accession>A0A9D1JFI7</accession>
<dbReference type="Pfam" id="PF05389">
    <property type="entry name" value="MecA"/>
    <property type="match status" value="1"/>
</dbReference>
<dbReference type="InterPro" id="IPR038471">
    <property type="entry name" value="MecA_C_sf"/>
</dbReference>
<comment type="similarity">
    <text evidence="1">Belongs to the MecA family.</text>
</comment>
<reference evidence="2" key="2">
    <citation type="journal article" date="2021" name="PeerJ">
        <title>Extensive microbial diversity within the chicken gut microbiome revealed by metagenomics and culture.</title>
        <authorList>
            <person name="Gilroy R."/>
            <person name="Ravi A."/>
            <person name="Getino M."/>
            <person name="Pursley I."/>
            <person name="Horton D.L."/>
            <person name="Alikhan N.F."/>
            <person name="Baker D."/>
            <person name="Gharbi K."/>
            <person name="Hall N."/>
            <person name="Watson M."/>
            <person name="Adriaenssens E.M."/>
            <person name="Foster-Nyarko E."/>
            <person name="Jarju S."/>
            <person name="Secka A."/>
            <person name="Antonio M."/>
            <person name="Oren A."/>
            <person name="Chaudhuri R.R."/>
            <person name="La Ragione R."/>
            <person name="Hildebrand F."/>
            <person name="Pallen M.J."/>
        </authorList>
    </citation>
    <scope>NUCLEOTIDE SEQUENCE</scope>
    <source>
        <strain evidence="2">ChiSxjej1B13-7041</strain>
    </source>
</reference>
<evidence type="ECO:0000313" key="2">
    <source>
        <dbReference type="EMBL" id="HIR92770.1"/>
    </source>
</evidence>
<dbReference type="EMBL" id="DVHU01000045">
    <property type="protein sequence ID" value="HIR92770.1"/>
    <property type="molecule type" value="Genomic_DNA"/>
</dbReference>
<dbReference type="Gene3D" id="3.30.70.1950">
    <property type="match status" value="1"/>
</dbReference>
<reference evidence="2" key="1">
    <citation type="submission" date="2020-10" db="EMBL/GenBank/DDBJ databases">
        <authorList>
            <person name="Gilroy R."/>
        </authorList>
    </citation>
    <scope>NUCLEOTIDE SEQUENCE</scope>
    <source>
        <strain evidence="2">ChiSxjej1B13-7041</strain>
    </source>
</reference>
<dbReference type="InterPro" id="IPR008681">
    <property type="entry name" value="Neg-reg_MecA"/>
</dbReference>
<organism evidence="2 3">
    <name type="scientific">Candidatus Egerieimonas intestinavium</name>
    <dbReference type="NCBI Taxonomy" id="2840777"/>
    <lineage>
        <taxon>Bacteria</taxon>
        <taxon>Bacillati</taxon>
        <taxon>Bacillota</taxon>
        <taxon>Clostridia</taxon>
        <taxon>Lachnospirales</taxon>
        <taxon>Lachnospiraceae</taxon>
        <taxon>Lachnospiraceae incertae sedis</taxon>
        <taxon>Candidatus Egerieimonas</taxon>
    </lineage>
</organism>
<dbReference type="PANTHER" id="PTHR39161">
    <property type="entry name" value="ADAPTER PROTEIN MECA"/>
    <property type="match status" value="1"/>
</dbReference>
<protein>
    <submittedName>
        <fullName evidence="2">Adaptor protein MecA</fullName>
    </submittedName>
</protein>
<gene>
    <name evidence="2" type="ORF">IAB98_05060</name>
</gene>
<dbReference type="Proteomes" id="UP000886841">
    <property type="component" value="Unassembled WGS sequence"/>
</dbReference>
<evidence type="ECO:0000313" key="3">
    <source>
        <dbReference type="Proteomes" id="UP000886841"/>
    </source>
</evidence>